<dbReference type="UniPathway" id="UPA00031">
    <property type="reaction ID" value="UER00009"/>
</dbReference>
<evidence type="ECO:0000256" key="12">
    <source>
        <dbReference type="HAMAP-Rule" id="MF_01014"/>
    </source>
</evidence>
<evidence type="ECO:0000256" key="8">
    <source>
        <dbReference type="ARBA" id="ARBA00022605"/>
    </source>
</evidence>
<keyword evidence="8 12" id="KW-0028">Amino-acid biosynthesis</keyword>
<dbReference type="EMBL" id="MRCC01000010">
    <property type="protein sequence ID" value="OKH25364.1"/>
    <property type="molecule type" value="Genomic_DNA"/>
</dbReference>
<dbReference type="Proteomes" id="UP000185984">
    <property type="component" value="Unassembled WGS sequence"/>
</dbReference>
<dbReference type="GO" id="GO:0003949">
    <property type="term" value="F:1-(5-phosphoribosyl)-5-[(5-phosphoribosylamino)methylideneamino]imidazole-4-carboxamide isomerase activity"/>
    <property type="evidence" value="ECO:0007669"/>
    <property type="project" value="UniProtKB-UniRule"/>
</dbReference>
<name>A0A1U7HP96_9CHRO</name>
<dbReference type="InterPro" id="IPR006062">
    <property type="entry name" value="His_biosynth"/>
</dbReference>
<evidence type="ECO:0000256" key="6">
    <source>
        <dbReference type="ARBA" id="ARBA00018464"/>
    </source>
</evidence>
<organism evidence="15 16">
    <name type="scientific">Chroogloeocystis siderophila 5.2 s.c.1</name>
    <dbReference type="NCBI Taxonomy" id="247279"/>
    <lineage>
        <taxon>Bacteria</taxon>
        <taxon>Bacillati</taxon>
        <taxon>Cyanobacteriota</taxon>
        <taxon>Cyanophyceae</taxon>
        <taxon>Oscillatoriophycideae</taxon>
        <taxon>Chroococcales</taxon>
        <taxon>Chroococcaceae</taxon>
        <taxon>Chroogloeocystis</taxon>
    </lineage>
</organism>
<comment type="subcellular location">
    <subcellularLocation>
        <location evidence="2 12 14">Cytoplasm</location>
    </subcellularLocation>
</comment>
<dbReference type="GO" id="GO:0005737">
    <property type="term" value="C:cytoplasm"/>
    <property type="evidence" value="ECO:0007669"/>
    <property type="project" value="UniProtKB-SubCell"/>
</dbReference>
<evidence type="ECO:0000256" key="5">
    <source>
        <dbReference type="ARBA" id="ARBA00012550"/>
    </source>
</evidence>
<dbReference type="NCBIfam" id="NF010112">
    <property type="entry name" value="PRK13585.1"/>
    <property type="match status" value="1"/>
</dbReference>
<feature type="active site" description="Proton acceptor" evidence="12">
    <location>
        <position position="8"/>
    </location>
</feature>
<evidence type="ECO:0000256" key="3">
    <source>
        <dbReference type="ARBA" id="ARBA00005133"/>
    </source>
</evidence>
<reference evidence="15 16" key="1">
    <citation type="submission" date="2016-11" db="EMBL/GenBank/DDBJ databases">
        <title>Draft Genome Sequences of Nine Cyanobacterial Strains from Diverse Habitats.</title>
        <authorList>
            <person name="Zhu T."/>
            <person name="Hou S."/>
            <person name="Lu X."/>
            <person name="Hess W.R."/>
        </authorList>
    </citation>
    <scope>NUCLEOTIDE SEQUENCE [LARGE SCALE GENOMIC DNA]</scope>
    <source>
        <strain evidence="15 16">5.2 s.c.1</strain>
    </source>
</reference>
<feature type="active site" description="Proton donor" evidence="12">
    <location>
        <position position="129"/>
    </location>
</feature>
<keyword evidence="9 12" id="KW-0368">Histidine biosynthesis</keyword>
<evidence type="ECO:0000256" key="7">
    <source>
        <dbReference type="ARBA" id="ARBA00022490"/>
    </source>
</evidence>
<dbReference type="InterPro" id="IPR013785">
    <property type="entry name" value="Aldolase_TIM"/>
</dbReference>
<comment type="catalytic activity">
    <reaction evidence="1 12 14">
        <text>1-(5-phospho-beta-D-ribosyl)-5-[(5-phospho-beta-D-ribosylamino)methylideneamino]imidazole-4-carboxamide = 5-[(5-phospho-1-deoxy-D-ribulos-1-ylimino)methylamino]-1-(5-phospho-beta-D-ribosyl)imidazole-4-carboxamide</text>
        <dbReference type="Rhea" id="RHEA:15469"/>
        <dbReference type="ChEBI" id="CHEBI:58435"/>
        <dbReference type="ChEBI" id="CHEBI:58525"/>
        <dbReference type="EC" id="5.3.1.16"/>
    </reaction>
</comment>
<evidence type="ECO:0000256" key="9">
    <source>
        <dbReference type="ARBA" id="ARBA00023102"/>
    </source>
</evidence>
<dbReference type="InterPro" id="IPR023016">
    <property type="entry name" value="HisA/PriA"/>
</dbReference>
<accession>A0A1U7HP96</accession>
<sequence length="257" mass="26841">MEVIPAIDLLAGKCVRLYQGDYARSQVFNDNPADVAQQWVEQGATRLHVVDLDGAKQGNVVNLAAIEAITAAVSIPIQVGGGLRDSTSVAQLLNLGVQRVIVGTVAVEQPQLVADLCQEFPGQIVVGIDARNGKVATRGWLKTSEVLATQLAMQMQELGVAAIIYTDIHRDGTLSGPNIDALRELATQISIPVIASGGVSSITDLLSLLALEPLGVTGAIVGRALYTGDISLKSAVQAVGQGRLQDIPPDLGFSAFA</sequence>
<dbReference type="HAMAP" id="MF_01014">
    <property type="entry name" value="HisA"/>
    <property type="match status" value="1"/>
</dbReference>
<evidence type="ECO:0000256" key="14">
    <source>
        <dbReference type="RuleBase" id="RU003658"/>
    </source>
</evidence>
<protein>
    <recommendedName>
        <fullName evidence="6 12">1-(5-phosphoribosyl)-5-[(5-phosphoribosylamino)methylideneamino] imidazole-4-carboxamide isomerase</fullName>
        <ecNumber evidence="5 12">5.3.1.16</ecNumber>
    </recommendedName>
    <alternativeName>
        <fullName evidence="11 12">Phosphoribosylformimino-5-aminoimidazole carboxamide ribotide isomerase</fullName>
    </alternativeName>
</protein>
<evidence type="ECO:0000256" key="4">
    <source>
        <dbReference type="ARBA" id="ARBA00009667"/>
    </source>
</evidence>
<dbReference type="GO" id="GO:0000162">
    <property type="term" value="P:L-tryptophan biosynthetic process"/>
    <property type="evidence" value="ECO:0007669"/>
    <property type="project" value="TreeGrafter"/>
</dbReference>
<dbReference type="PANTHER" id="PTHR43090:SF2">
    <property type="entry name" value="1-(5-PHOSPHORIBOSYL)-5-[(5-PHOSPHORIBOSYLAMINO)METHYLIDENEAMINO] IMIDAZOLE-4-CARBOXAMIDE ISOMERASE"/>
    <property type="match status" value="1"/>
</dbReference>
<dbReference type="CDD" id="cd04732">
    <property type="entry name" value="HisA"/>
    <property type="match status" value="1"/>
</dbReference>
<dbReference type="InterPro" id="IPR044524">
    <property type="entry name" value="Isoase_HisA-like"/>
</dbReference>
<dbReference type="PANTHER" id="PTHR43090">
    <property type="entry name" value="1-(5-PHOSPHORIBOSYL)-5-[(5-PHOSPHORIBOSYLAMINO)METHYLIDENEAMINO] IMIDAZOLE-4-CARBOXAMIDE ISOMERASE"/>
    <property type="match status" value="1"/>
</dbReference>
<dbReference type="FunFam" id="3.20.20.70:FF:000009">
    <property type="entry name" value="1-(5-phosphoribosyl)-5-[(5-phosphoribosylamino)methylideneamino] imidazole-4-carboxamide isomerase"/>
    <property type="match status" value="1"/>
</dbReference>
<comment type="pathway">
    <text evidence="3 12 14">Amino-acid biosynthesis; L-histidine biosynthesis; L-histidine from 5-phospho-alpha-D-ribose 1-diphosphate: step 4/9.</text>
</comment>
<dbReference type="GO" id="GO:0000105">
    <property type="term" value="P:L-histidine biosynthetic process"/>
    <property type="evidence" value="ECO:0007669"/>
    <property type="project" value="UniProtKB-UniRule"/>
</dbReference>
<comment type="caution">
    <text evidence="15">The sequence shown here is derived from an EMBL/GenBank/DDBJ whole genome shotgun (WGS) entry which is preliminary data.</text>
</comment>
<dbReference type="InterPro" id="IPR011060">
    <property type="entry name" value="RibuloseP-bd_barrel"/>
</dbReference>
<evidence type="ECO:0000256" key="11">
    <source>
        <dbReference type="ARBA" id="ARBA00030547"/>
    </source>
</evidence>
<evidence type="ECO:0000256" key="1">
    <source>
        <dbReference type="ARBA" id="ARBA00000901"/>
    </source>
</evidence>
<dbReference type="OrthoDB" id="9807749at2"/>
<evidence type="ECO:0000313" key="15">
    <source>
        <dbReference type="EMBL" id="OKH25364.1"/>
    </source>
</evidence>
<dbReference type="RefSeq" id="WP_073549926.1">
    <property type="nucleotide sequence ID" value="NZ_CAWMVK010000002.1"/>
</dbReference>
<dbReference type="SUPFAM" id="SSF51366">
    <property type="entry name" value="Ribulose-phoshate binding barrel"/>
    <property type="match status" value="1"/>
</dbReference>
<dbReference type="AlphaFoldDB" id="A0A1U7HP96"/>
<comment type="similarity">
    <text evidence="4 12 13">Belongs to the HisA/HisF family.</text>
</comment>
<dbReference type="InterPro" id="IPR006063">
    <property type="entry name" value="HisA_bact_arch"/>
</dbReference>
<dbReference type="NCBIfam" id="TIGR00007">
    <property type="entry name" value="1-(5-phosphoribosyl)-5-[(5-phosphoribosylamino)methylideneamino]imidazole-4-carboxamide isomerase"/>
    <property type="match status" value="1"/>
</dbReference>
<gene>
    <name evidence="12" type="primary">hisA</name>
    <name evidence="15" type="ORF">NIES1031_13345</name>
</gene>
<evidence type="ECO:0000313" key="16">
    <source>
        <dbReference type="Proteomes" id="UP000185984"/>
    </source>
</evidence>
<dbReference type="EC" id="5.3.1.16" evidence="5 12"/>
<evidence type="ECO:0000256" key="10">
    <source>
        <dbReference type="ARBA" id="ARBA00023235"/>
    </source>
</evidence>
<keyword evidence="16" id="KW-1185">Reference proteome</keyword>
<dbReference type="STRING" id="247279.NIES1031_13345"/>
<dbReference type="Gene3D" id="3.20.20.70">
    <property type="entry name" value="Aldolase class I"/>
    <property type="match status" value="1"/>
</dbReference>
<dbReference type="Pfam" id="PF00977">
    <property type="entry name" value="His_biosynth"/>
    <property type="match status" value="1"/>
</dbReference>
<keyword evidence="10 12" id="KW-0413">Isomerase</keyword>
<evidence type="ECO:0000256" key="2">
    <source>
        <dbReference type="ARBA" id="ARBA00004496"/>
    </source>
</evidence>
<keyword evidence="7 12" id="KW-0963">Cytoplasm</keyword>
<evidence type="ECO:0000256" key="13">
    <source>
        <dbReference type="RuleBase" id="RU003657"/>
    </source>
</evidence>
<proteinExistence type="inferred from homology"/>